<dbReference type="Gene3D" id="3.30.70.2970">
    <property type="entry name" value="Protein of unknown function (DUF541), domain 2"/>
    <property type="match status" value="1"/>
</dbReference>
<evidence type="ECO:0008006" key="3">
    <source>
        <dbReference type="Google" id="ProtNLM"/>
    </source>
</evidence>
<dbReference type="InterPro" id="IPR007497">
    <property type="entry name" value="SIMPL/DUF541"/>
</dbReference>
<evidence type="ECO:0000313" key="1">
    <source>
        <dbReference type="EMBL" id="SFK55026.1"/>
    </source>
</evidence>
<dbReference type="InterPro" id="IPR052022">
    <property type="entry name" value="26kDa_periplasmic_antigen"/>
</dbReference>
<dbReference type="RefSeq" id="WP_091714871.1">
    <property type="nucleotide sequence ID" value="NZ_FOSH01000014.1"/>
</dbReference>
<reference evidence="2" key="1">
    <citation type="submission" date="2016-10" db="EMBL/GenBank/DDBJ databases">
        <authorList>
            <person name="Varghese N."/>
            <person name="Submissions S."/>
        </authorList>
    </citation>
    <scope>NUCLEOTIDE SEQUENCE [LARGE SCALE GENOMIC DNA]</scope>
    <source>
        <strain evidence="2">DSM 11578</strain>
    </source>
</reference>
<evidence type="ECO:0000313" key="2">
    <source>
        <dbReference type="Proteomes" id="UP000198924"/>
    </source>
</evidence>
<dbReference type="OrthoDB" id="9806540at2"/>
<dbReference type="Pfam" id="PF04402">
    <property type="entry name" value="SIMPL"/>
    <property type="match status" value="1"/>
</dbReference>
<accession>A0A1I4AGX4</accession>
<dbReference type="EMBL" id="FOSH01000014">
    <property type="protein sequence ID" value="SFK55026.1"/>
    <property type="molecule type" value="Genomic_DNA"/>
</dbReference>
<dbReference type="PANTHER" id="PTHR34387">
    <property type="entry name" value="SLR1258 PROTEIN"/>
    <property type="match status" value="1"/>
</dbReference>
<name>A0A1I4AGX4_9GAMM</name>
<protein>
    <recommendedName>
        <fullName evidence="3">SIMPL domain-containing protein</fullName>
    </recommendedName>
</protein>
<dbReference type="GO" id="GO:0006974">
    <property type="term" value="P:DNA damage response"/>
    <property type="evidence" value="ECO:0007669"/>
    <property type="project" value="TreeGrafter"/>
</dbReference>
<proteinExistence type="predicted"/>
<organism evidence="1 2">
    <name type="scientific">Methylophaga sulfidovorans</name>
    <dbReference type="NCBI Taxonomy" id="45496"/>
    <lineage>
        <taxon>Bacteria</taxon>
        <taxon>Pseudomonadati</taxon>
        <taxon>Pseudomonadota</taxon>
        <taxon>Gammaproteobacteria</taxon>
        <taxon>Thiotrichales</taxon>
        <taxon>Piscirickettsiaceae</taxon>
        <taxon>Methylophaga</taxon>
    </lineage>
</organism>
<dbReference type="Proteomes" id="UP000198924">
    <property type="component" value="Unassembled WGS sequence"/>
</dbReference>
<dbReference type="AlphaFoldDB" id="A0A1I4AGX4"/>
<dbReference type="PANTHER" id="PTHR34387:SF2">
    <property type="entry name" value="SLR1258 PROTEIN"/>
    <property type="match status" value="1"/>
</dbReference>
<sequence>MSSFNKTSSLILGIALVLGFSSLGWFLSNAAIKYKEYERTVTVKGLAEREFTADVVIWPIQFTLASNNLQALYNDVDTNTNTIISFLTKHGIKRTDVTISAPAITDKSAQQYGGNERAEFRYTAVQTVTVYSDAIDTVRQVMGQLSELGKQGIVLTGNNYAAQPEYLFTRLNEVKPQMIEEATRKAREVAEKFAQDSDSTLGKIRKASQGQFSISARDNNNPQIKKVRVVSTIEYYLSD</sequence>
<dbReference type="PIRSF" id="PIRSF029033">
    <property type="entry name" value="UCP029033"/>
    <property type="match status" value="1"/>
</dbReference>
<gene>
    <name evidence="1" type="ORF">SAMN04488079_11449</name>
</gene>
<keyword evidence="2" id="KW-1185">Reference proteome</keyword>
<dbReference type="Gene3D" id="3.30.110.170">
    <property type="entry name" value="Protein of unknown function (DUF541), domain 1"/>
    <property type="match status" value="1"/>
</dbReference>
<dbReference type="InterPro" id="IPR016907">
    <property type="entry name" value="UCP029033"/>
</dbReference>
<dbReference type="STRING" id="45496.SAMN04488079_11449"/>